<reference evidence="1" key="1">
    <citation type="submission" date="2022-10" db="EMBL/GenBank/DDBJ databases">
        <authorList>
            <person name="Koch H."/>
        </authorList>
    </citation>
    <scope>NUCLEOTIDE SEQUENCE</scope>
    <source>
        <strain evidence="1">DNF</strain>
    </source>
</reference>
<dbReference type="Gene3D" id="3.30.420.10">
    <property type="entry name" value="Ribonuclease H-like superfamily/Ribonuclease H"/>
    <property type="match status" value="1"/>
</dbReference>
<dbReference type="InterPro" id="IPR036397">
    <property type="entry name" value="RNaseH_sf"/>
</dbReference>
<keyword evidence="2" id="KW-1185">Reference proteome</keyword>
<dbReference type="Gene3D" id="3.40.50.2300">
    <property type="match status" value="1"/>
</dbReference>
<accession>A0AA86T530</accession>
<dbReference type="Proteomes" id="UP001179121">
    <property type="component" value="Chromosome"/>
</dbReference>
<dbReference type="KEGG" id="nti:DNFV4_02282"/>
<evidence type="ECO:0000313" key="2">
    <source>
        <dbReference type="Proteomes" id="UP001179121"/>
    </source>
</evidence>
<name>A0AA86T530_9BACT</name>
<dbReference type="CDD" id="cd04659">
    <property type="entry name" value="Piwi_piwi-like_ProArk"/>
    <property type="match status" value="1"/>
</dbReference>
<dbReference type="SUPFAM" id="SSF52467">
    <property type="entry name" value="DHS-like NAD/FAD-binding domain"/>
    <property type="match status" value="1"/>
</dbReference>
<dbReference type="AlphaFoldDB" id="A0AA86T530"/>
<dbReference type="EMBL" id="OX365700">
    <property type="protein sequence ID" value="CAI4031861.1"/>
    <property type="molecule type" value="Genomic_DNA"/>
</dbReference>
<evidence type="ECO:0000313" key="1">
    <source>
        <dbReference type="EMBL" id="CAI4031861.1"/>
    </source>
</evidence>
<proteinExistence type="predicted"/>
<organism evidence="1 2">
    <name type="scientific">Nitrospira tepida</name>
    <dbReference type="NCBI Taxonomy" id="2973512"/>
    <lineage>
        <taxon>Bacteria</taxon>
        <taxon>Pseudomonadati</taxon>
        <taxon>Nitrospirota</taxon>
        <taxon>Nitrospiria</taxon>
        <taxon>Nitrospirales</taxon>
        <taxon>Nitrospiraceae</taxon>
        <taxon>Nitrospira</taxon>
    </lineage>
</organism>
<dbReference type="GO" id="GO:0003676">
    <property type="term" value="F:nucleic acid binding"/>
    <property type="evidence" value="ECO:0007669"/>
    <property type="project" value="InterPro"/>
</dbReference>
<dbReference type="SUPFAM" id="SSF53098">
    <property type="entry name" value="Ribonuclease H-like"/>
    <property type="match status" value="1"/>
</dbReference>
<dbReference type="Gene3D" id="3.40.50.1220">
    <property type="entry name" value="TPP-binding domain"/>
    <property type="match status" value="1"/>
</dbReference>
<protein>
    <submittedName>
        <fullName evidence="1">Deacetylase sirtuin-type domain-containing protein</fullName>
    </submittedName>
</protein>
<dbReference type="InterPro" id="IPR029035">
    <property type="entry name" value="DHS-like_NAD/FAD-binding_dom"/>
</dbReference>
<gene>
    <name evidence="1" type="ORF">DNFV4_02282</name>
</gene>
<dbReference type="InterPro" id="IPR012337">
    <property type="entry name" value="RNaseH-like_sf"/>
</dbReference>
<sequence>MLLLGAGASASSGVPTASQCIWEWKREIYLSGNPGLSPNLFLDITLPSIQQKIQDWLDQQRYFPSIGDEAEYAWYIEHCYPKSEDRTAYFQKRLTGLLPQLGYQLLAMLQNANVFQWVWTTNFDGLVRQGRKPEHSRPLKEIGLDTTKRLRDVQEGEQCGYLVALHGDYRYDALKNTSTETQQLNEELCKELVERAKKQPIVVIGYGGRDESLMGAFEASFKERSTGGAIYWCTIPNEKISPRVLTLIGTARTTGCDAHLVEIEGFDDFMVRMARFVFRTGAEGGEVERLLSGTIPERSDFRFVGYRADEDWIKSNGYPVELPRELYQFEANGITTWKELREILGTAPIVAGLIKGKVLAIGDAGLIAEVFAKHLNSKLEKVPLDWADFFRQDSVTTSILLEAFQRAIAGTAKLERKGKSTLWDRARFRTARYSGQPCKAFEAAKLSLNFSGNRQFLNLAPTIHVVKEDGTEASNEVVKDIKRQLLGKQWNQQYDEALEDWGNRVLGEDESKTFQYPPNAPDPFVFRIARPPALARIMCRSQQTSMPPVRKRGEIFEATILPEPQLVFGTARGPHRPKDPHPLRGVINNGPYDLELTQSGVYREVRLGVICPSGYETALQGYLDKLVTAHGMVESKQEYLIGYPGFQQVYRIPLRVPRHNDREWRKIPAAPAGSSSSVTAQKEITNAITREIDTLVCSASVDAVVVFIPKVWAPYEVVEDQTIRFDLHDYVKAHCAQKAIRTQFLREATLSKKLQCEVLWWLAQAIYVKSQRTPFVLDTDDPETVFVGIGYGTSKENGSGVVLGCSHIYDAAGQGLRYQVSRIQNPVWWHKNPYLAKDDAIRVGYQARQLFYETYQKLPRRIVIHKRTPFIKSEREGLSQSLKGLAELEMITIEHEDAWRFVAYDKWNKCTNMFPVRRNTVMIYGNHQSLLWVHGSVRGIGGDNRTYYQGKSRIPSPLKITRFAGHSPIERIATEILGLSKMDWNTCDLYCQLPATLESSAAIARVGQLLSRFGPETYDYRLFI</sequence>